<feature type="region of interest" description="Disordered" evidence="1">
    <location>
        <begin position="57"/>
        <end position="141"/>
    </location>
</feature>
<evidence type="ECO:0000313" key="3">
    <source>
        <dbReference type="EMBL" id="TKY85370.1"/>
    </source>
</evidence>
<sequence>MANIDPPAISTPSRPRYSLNPKRSGTFTSSANAPNVAGFSPGGQVFEGYSYLSRSTSMSTSTRSRPKGLQSRPSDITTSPVSAAGRKLVASPSLPRIPHVADSPVSHNAELPNRSKTVHPMGSSISTPELHSISIHSSRSTSESERLAEAVANLPHNPKSWLPSQVALYLTHVLGLVPRPVVEDVTAYVRSSRMGGRVFLRLSEKDLERQGLNLKWRKLMIEAVRKLRRDALRGRIWGYESGSLRWPKSVQDLEREEAEGDDGLLDDDQVDQDLEGVVRNFKTTSKLTLKRMRDSRKVKGMIHAFQTSPEKEPVPLGNLSIDAGYGHGYVRGQAQQILSETEERKLSLRRPLRPRRSTADFPWLENVMGTKQEDIEALLASLSEQEAQQLADELGINDLEDTEAVSRALQDNKDDKMHQPREASGESADDVMLMPTLTHHSSVDSSSVEGDTSVSECSGTESEADNVQEDEDGRRIVAPKPRYGVLDEDVIRAILADEDAGVDDFLSEEMGQVRSQLVRSHTTASIVRPGRPYRASMYTDDELAALDDDVFHTRTESSRELVEAMMSSGHAFDDASAQPDFGTARLRASEEKPRDAPSIPTFEDSCSQEPQQQQEEKSRQQEQQELELAPSNVATVEAAKAEDEYIFTLPDTPARRATSSIRRTAGRKATFGSKRGKAVLSLLSSDTEHSELFASLPGASMLRQKSATTAAEDEEGWGGTLGRSSSRKGLNNVFDPSGVPHPPTTFRKPGLDRVASEAEEEALHAKMEILEKEAQSLVDAETPTDRYEETVLSEEAIHGGMERKVSVEQRLSSLFSPDSSATTDTEANPVDAAPSGPDPEADRKAEAADDAQADLLPTATIEEAVPVVEDEPAVENALSAGSTDAVAESVIESEPRAESASLVDEAPAEGTVDSVTDEQGDSDAISSSFEDVDAQDTVSIEPGATDAVPAVEISAATLRTHEQLEPALNQSSSPIPDAAPEEATQSRDSTDRPSLEPKLLVPLTILEPHPSGTGSIKKRSMVLVDRNRFESLARRMADLESQLDTLDSPAVSSATSTINRGPGGLRDMFGASDSASSKGDPEYAQVLDDILDAATLPPSQTVKPMQRFQVEDDTTAPAPAPTGWRLLISPSAWAAYLSSLNPYYSAPPRATTVEEEREDELNLYALLGRPESEQEQHLLSIGAIPAYMLGLGAGVGFVLVREVLGARH</sequence>
<dbReference type="AlphaFoldDB" id="A0A4U7KM89"/>
<keyword evidence="2" id="KW-1133">Transmembrane helix</keyword>
<keyword evidence="2" id="KW-0812">Transmembrane</keyword>
<keyword evidence="4" id="KW-1185">Reference proteome</keyword>
<evidence type="ECO:0000256" key="1">
    <source>
        <dbReference type="SAM" id="MobiDB-lite"/>
    </source>
</evidence>
<evidence type="ECO:0008006" key="5">
    <source>
        <dbReference type="Google" id="ProtNLM"/>
    </source>
</evidence>
<feature type="region of interest" description="Disordered" evidence="1">
    <location>
        <begin position="966"/>
        <end position="996"/>
    </location>
</feature>
<dbReference type="OrthoDB" id="2425321at2759"/>
<feature type="compositionally biased region" description="Acidic residues" evidence="1">
    <location>
        <begin position="462"/>
        <end position="471"/>
    </location>
</feature>
<keyword evidence="2" id="KW-0472">Membrane</keyword>
<name>A0A4U7KM89_9BASI</name>
<dbReference type="KEGG" id="sgra:EX895_005532"/>
<feature type="region of interest" description="Disordered" evidence="1">
    <location>
        <begin position="409"/>
        <end position="475"/>
    </location>
</feature>
<feature type="transmembrane region" description="Helical" evidence="2">
    <location>
        <begin position="1178"/>
        <end position="1200"/>
    </location>
</feature>
<dbReference type="GeneID" id="40728427"/>
<dbReference type="EMBL" id="SRRM01000020">
    <property type="protein sequence ID" value="TKY85370.1"/>
    <property type="molecule type" value="Genomic_DNA"/>
</dbReference>
<feature type="region of interest" description="Disordered" evidence="1">
    <location>
        <begin position="704"/>
        <end position="759"/>
    </location>
</feature>
<feature type="compositionally biased region" description="Basic and acidic residues" evidence="1">
    <location>
        <begin position="410"/>
        <end position="424"/>
    </location>
</feature>
<feature type="compositionally biased region" description="Polar residues" evidence="1">
    <location>
        <begin position="21"/>
        <end position="33"/>
    </location>
</feature>
<feature type="compositionally biased region" description="Basic and acidic residues" evidence="1">
    <location>
        <begin position="984"/>
        <end position="995"/>
    </location>
</feature>
<feature type="compositionally biased region" description="Polar residues" evidence="1">
    <location>
        <begin position="71"/>
        <end position="81"/>
    </location>
</feature>
<feature type="compositionally biased region" description="Low complexity" evidence="1">
    <location>
        <begin position="129"/>
        <end position="141"/>
    </location>
</feature>
<organism evidence="3 4">
    <name type="scientific">Sporisorium graminicola</name>
    <dbReference type="NCBI Taxonomy" id="280036"/>
    <lineage>
        <taxon>Eukaryota</taxon>
        <taxon>Fungi</taxon>
        <taxon>Dikarya</taxon>
        <taxon>Basidiomycota</taxon>
        <taxon>Ustilaginomycotina</taxon>
        <taxon>Ustilaginomycetes</taxon>
        <taxon>Ustilaginales</taxon>
        <taxon>Ustilaginaceae</taxon>
        <taxon>Sporisorium</taxon>
    </lineage>
</organism>
<dbReference type="RefSeq" id="XP_029737355.1">
    <property type="nucleotide sequence ID" value="XM_029886124.1"/>
</dbReference>
<feature type="region of interest" description="Disordered" evidence="1">
    <location>
        <begin position="877"/>
        <end position="933"/>
    </location>
</feature>
<gene>
    <name evidence="3" type="ORF">EX895_005532</name>
</gene>
<feature type="region of interest" description="Disordered" evidence="1">
    <location>
        <begin position="1"/>
        <end position="41"/>
    </location>
</feature>
<protein>
    <recommendedName>
        <fullName evidence="5">SAM domain-containing protein</fullName>
    </recommendedName>
</protein>
<comment type="caution">
    <text evidence="3">The sequence shown here is derived from an EMBL/GenBank/DDBJ whole genome shotgun (WGS) entry which is preliminary data.</text>
</comment>
<feature type="region of interest" description="Disordered" evidence="1">
    <location>
        <begin position="587"/>
        <end position="631"/>
    </location>
</feature>
<reference evidence="3 4" key="1">
    <citation type="submission" date="2019-05" db="EMBL/GenBank/DDBJ databases">
        <title>Sporisorium graminicola CBS 10092 draft sequencing and annotation.</title>
        <authorList>
            <person name="Solano-Gonzalez S."/>
            <person name="Caddick M.X."/>
            <person name="Darby A."/>
        </authorList>
    </citation>
    <scope>NUCLEOTIDE SEQUENCE [LARGE SCALE GENOMIC DNA]</scope>
    <source>
        <strain evidence="3 4">CBS 10092</strain>
    </source>
</reference>
<evidence type="ECO:0000313" key="4">
    <source>
        <dbReference type="Proteomes" id="UP000306050"/>
    </source>
</evidence>
<accession>A0A4U7KM89</accession>
<feature type="compositionally biased region" description="Basic and acidic residues" evidence="1">
    <location>
        <begin position="749"/>
        <end position="759"/>
    </location>
</feature>
<dbReference type="Proteomes" id="UP000306050">
    <property type="component" value="Chromosome SGRAM_7"/>
</dbReference>
<evidence type="ECO:0000256" key="2">
    <source>
        <dbReference type="SAM" id="Phobius"/>
    </source>
</evidence>
<feature type="compositionally biased region" description="Polar residues" evidence="1">
    <location>
        <begin position="815"/>
        <end position="826"/>
    </location>
</feature>
<feature type="compositionally biased region" description="Polar residues" evidence="1">
    <location>
        <begin position="438"/>
        <end position="461"/>
    </location>
</feature>
<proteinExistence type="predicted"/>
<feature type="region of interest" description="Disordered" evidence="1">
    <location>
        <begin position="815"/>
        <end position="849"/>
    </location>
</feature>